<accession>A0A1G9T6Q9</accession>
<dbReference type="STRING" id="482461.SAMN05216244_2455"/>
<dbReference type="RefSeq" id="WP_074599394.1">
    <property type="nucleotide sequence ID" value="NZ_FNHF01000003.1"/>
</dbReference>
<organism evidence="3 4">
    <name type="scientific">Sediminibacillus halophilus</name>
    <dbReference type="NCBI Taxonomy" id="482461"/>
    <lineage>
        <taxon>Bacteria</taxon>
        <taxon>Bacillati</taxon>
        <taxon>Bacillota</taxon>
        <taxon>Bacilli</taxon>
        <taxon>Bacillales</taxon>
        <taxon>Bacillaceae</taxon>
        <taxon>Sediminibacillus</taxon>
    </lineage>
</organism>
<evidence type="ECO:0000256" key="2">
    <source>
        <dbReference type="SAM" id="Phobius"/>
    </source>
</evidence>
<feature type="transmembrane region" description="Helical" evidence="2">
    <location>
        <begin position="222"/>
        <end position="243"/>
    </location>
</feature>
<keyword evidence="2" id="KW-1133">Transmembrane helix</keyword>
<feature type="coiled-coil region" evidence="1">
    <location>
        <begin position="277"/>
        <end position="304"/>
    </location>
</feature>
<dbReference type="Proteomes" id="UP000182347">
    <property type="component" value="Unassembled WGS sequence"/>
</dbReference>
<sequence length="489" mass="57148">MNGGRNASRGFYLQALISVLESVRNTSWKNISVEPNEEKVDIEITYIDGSVKFIQVKSTKNSFKPSIIKEVIRSLVNSDKKATTYEVVLIGEFSAESKKMYSDSDVHNLTSFLDDEMDNTKDIKLTQVNLNIDIIESNVKRTLNEYLHKLGLEVNTEKLNMIHGSLIAQTLLASTNGDVLLKESFNDRLRKFVTIMNEDEKIQRKEIMLSPESKSFLWKRKMFRFIGLLLLLVFIISPIIKYFREGLGIFNIIGLIVLWIIILGTIVLFKISDIKFKKRESEELAEYSRNNNEAQNSILKLQVRDKIEFIKGNRKVYRLIELYNLTPKKIEYIQGDIYFYQGSRRIHNQDFSLENINSYSSVVVYDNYMVKEKSQKYWSKFTLSIDKSSIKELEGKELHSTSIYRNYDTLLNNNYLPVIEELFFYESSWAVEKLQHQYRKIIFRKKDKSLKGVLIVITYILLLIFSIFFGGIGLYNSLYIIFELIKTIF</sequence>
<keyword evidence="1" id="KW-0175">Coiled coil</keyword>
<name>A0A1G9T6Q9_9BACI</name>
<gene>
    <name evidence="3" type="ORF">SAMN05216244_2455</name>
</gene>
<feature type="transmembrane region" description="Helical" evidence="2">
    <location>
        <begin position="249"/>
        <end position="269"/>
    </location>
</feature>
<dbReference type="OrthoDB" id="1222242at2"/>
<evidence type="ECO:0000313" key="3">
    <source>
        <dbReference type="EMBL" id="SDM43326.1"/>
    </source>
</evidence>
<keyword evidence="2" id="KW-0472">Membrane</keyword>
<evidence type="ECO:0000256" key="1">
    <source>
        <dbReference type="SAM" id="Coils"/>
    </source>
</evidence>
<protein>
    <recommendedName>
        <fullName evidence="5">Restriction endonuclease</fullName>
    </recommendedName>
</protein>
<dbReference type="EMBL" id="FNHF01000003">
    <property type="protein sequence ID" value="SDM43326.1"/>
    <property type="molecule type" value="Genomic_DNA"/>
</dbReference>
<feature type="transmembrane region" description="Helical" evidence="2">
    <location>
        <begin position="453"/>
        <end position="482"/>
    </location>
</feature>
<reference evidence="4" key="1">
    <citation type="submission" date="2016-10" db="EMBL/GenBank/DDBJ databases">
        <authorList>
            <person name="Varghese N."/>
            <person name="Submissions S."/>
        </authorList>
    </citation>
    <scope>NUCLEOTIDE SEQUENCE [LARGE SCALE GENOMIC DNA]</scope>
    <source>
        <strain evidence="4">CGMCC 1.6199</strain>
    </source>
</reference>
<evidence type="ECO:0000313" key="4">
    <source>
        <dbReference type="Proteomes" id="UP000182347"/>
    </source>
</evidence>
<dbReference type="AlphaFoldDB" id="A0A1G9T6Q9"/>
<evidence type="ECO:0008006" key="5">
    <source>
        <dbReference type="Google" id="ProtNLM"/>
    </source>
</evidence>
<keyword evidence="2" id="KW-0812">Transmembrane</keyword>
<proteinExistence type="predicted"/>
<keyword evidence="4" id="KW-1185">Reference proteome</keyword>